<dbReference type="Proteomes" id="UP000510868">
    <property type="component" value="Chromosome"/>
</dbReference>
<proteinExistence type="predicted"/>
<reference evidence="1 2" key="1">
    <citation type="submission" date="2020-07" db="EMBL/GenBank/DDBJ databases">
        <title>Genome sequence of Lactobacillus reuteri CNEI-KCA3 isolated from the faeces of a reared-broiler chicken, South-East Nigeria, reveals presence of CRISPR arrays.</title>
        <authorList>
            <person name="Anukam K.C."/>
            <person name="Ibezim C.N."/>
            <person name="BeecK W.V."/>
            <person name="Allonsius C."/>
            <person name="Broek M.D."/>
            <person name="Tuyaerts I."/>
            <person name="Attama A."/>
            <person name="Esimone C.O."/>
            <person name="Lebeer S."/>
        </authorList>
    </citation>
    <scope>NUCLEOTIDE SEQUENCE [LARGE SCALE GENOMIC DNA]</scope>
    <source>
        <strain evidence="1 2">CNEI-KCA3</strain>
    </source>
</reference>
<evidence type="ECO:0000313" key="1">
    <source>
        <dbReference type="EMBL" id="QLQ61984.1"/>
    </source>
</evidence>
<protein>
    <submittedName>
        <fullName evidence="1">Uncharacterized protein</fullName>
    </submittedName>
</protein>
<dbReference type="RefSeq" id="WP_181462627.1">
    <property type="nucleotide sequence ID" value="NZ_CP059275.1"/>
</dbReference>
<dbReference type="AlphaFoldDB" id="A0A7L6BJE9"/>
<sequence length="176" mass="19823">METIVHDPLNRITAKEANLRATKQKENAYKETLKRVYGAIHANVSLGRFETEQIIDGFEEADYVFNQLVMKDEYAVTLGAVNSDPDDERMKLTISWDSESLIDPNKKYILPMEGTEEHGCPGETTQGYAYKNRRGIWTICHVFGAGGIMDERVVTAKDIEEAPEWVKAIEPVEVAG</sequence>
<dbReference type="EMBL" id="CP059275">
    <property type="protein sequence ID" value="QLQ61984.1"/>
    <property type="molecule type" value="Genomic_DNA"/>
</dbReference>
<name>A0A7L6BJE9_LIMRT</name>
<organism evidence="1 2">
    <name type="scientific">Limosilactobacillus reuteri</name>
    <name type="common">Lactobacillus reuteri</name>
    <dbReference type="NCBI Taxonomy" id="1598"/>
    <lineage>
        <taxon>Bacteria</taxon>
        <taxon>Bacillati</taxon>
        <taxon>Bacillota</taxon>
        <taxon>Bacilli</taxon>
        <taxon>Lactobacillales</taxon>
        <taxon>Lactobacillaceae</taxon>
        <taxon>Limosilactobacillus</taxon>
    </lineage>
</organism>
<gene>
    <name evidence="1" type="ORF">HHK02_01225</name>
</gene>
<evidence type="ECO:0000313" key="2">
    <source>
        <dbReference type="Proteomes" id="UP000510868"/>
    </source>
</evidence>
<accession>A0A7L6BJE9</accession>